<evidence type="ECO:0000259" key="10">
    <source>
        <dbReference type="PROSITE" id="PS51405"/>
    </source>
</evidence>
<dbReference type="PROSITE" id="PS51405">
    <property type="entry name" value="HEME_HALOPEROXIDASE"/>
    <property type="match status" value="1"/>
</dbReference>
<keyword evidence="5" id="KW-0560">Oxidoreductase</keyword>
<keyword evidence="2" id="KW-0575">Peroxidase</keyword>
<dbReference type="AlphaFoldDB" id="A0AA39V3T2"/>
<protein>
    <recommendedName>
        <fullName evidence="10">Heme haloperoxidase family profile domain-containing protein</fullName>
    </recommendedName>
</protein>
<feature type="signal peptide" evidence="9">
    <location>
        <begin position="1"/>
        <end position="18"/>
    </location>
</feature>
<evidence type="ECO:0000256" key="9">
    <source>
        <dbReference type="SAM" id="SignalP"/>
    </source>
</evidence>
<evidence type="ECO:0000256" key="1">
    <source>
        <dbReference type="ARBA" id="ARBA00001970"/>
    </source>
</evidence>
<dbReference type="Pfam" id="PF01328">
    <property type="entry name" value="Peroxidase_2"/>
    <property type="match status" value="1"/>
</dbReference>
<feature type="chain" id="PRO_5041219168" description="Heme haloperoxidase family profile domain-containing protein" evidence="9">
    <location>
        <begin position="19"/>
        <end position="469"/>
    </location>
</feature>
<evidence type="ECO:0000313" key="11">
    <source>
        <dbReference type="EMBL" id="KAK0510329.1"/>
    </source>
</evidence>
<proteinExistence type="inferred from homology"/>
<keyword evidence="4" id="KW-0479">Metal-binding</keyword>
<dbReference type="InterPro" id="IPR036851">
    <property type="entry name" value="Chloroperoxidase-like_sf"/>
</dbReference>
<evidence type="ECO:0000256" key="6">
    <source>
        <dbReference type="ARBA" id="ARBA00023004"/>
    </source>
</evidence>
<dbReference type="PANTHER" id="PTHR33577:SF15">
    <property type="entry name" value="HEME HALOPEROXIDASE FAMILY PROFILE DOMAIN-CONTAINING PROTEIN"/>
    <property type="match status" value="1"/>
</dbReference>
<dbReference type="GO" id="GO:0046872">
    <property type="term" value="F:metal ion binding"/>
    <property type="evidence" value="ECO:0007669"/>
    <property type="project" value="UniProtKB-KW"/>
</dbReference>
<feature type="region of interest" description="Disordered" evidence="8">
    <location>
        <begin position="436"/>
        <end position="469"/>
    </location>
</feature>
<dbReference type="EMBL" id="JAFEKC020000017">
    <property type="protein sequence ID" value="KAK0510329.1"/>
    <property type="molecule type" value="Genomic_DNA"/>
</dbReference>
<evidence type="ECO:0000256" key="8">
    <source>
        <dbReference type="SAM" id="MobiDB-lite"/>
    </source>
</evidence>
<reference evidence="11" key="1">
    <citation type="submission" date="2023-03" db="EMBL/GenBank/DDBJ databases">
        <title>Complete genome of Cladonia borealis.</title>
        <authorList>
            <person name="Park H."/>
        </authorList>
    </citation>
    <scope>NUCLEOTIDE SEQUENCE</scope>
    <source>
        <strain evidence="11">ANT050790</strain>
    </source>
</reference>
<comment type="caution">
    <text evidence="11">The sequence shown here is derived from an EMBL/GenBank/DDBJ whole genome shotgun (WGS) entry which is preliminary data.</text>
</comment>
<comment type="cofactor">
    <cofactor evidence="1">
        <name>heme b</name>
        <dbReference type="ChEBI" id="CHEBI:60344"/>
    </cofactor>
</comment>
<name>A0AA39V3T2_9LECA</name>
<dbReference type="GO" id="GO:0004601">
    <property type="term" value="F:peroxidase activity"/>
    <property type="evidence" value="ECO:0007669"/>
    <property type="project" value="UniProtKB-KW"/>
</dbReference>
<sequence>MKATYLLLSAAFAGCAYGACPFAELRRSGFLSEDDIAKFEAVKRDSKAAEALFKAHQAEKREPAPQSGIIGPILNDVLDLPLGGGLLNGVLQPLPGKLAKIDLPTPQPQGLEVIPGDDPDHQFQAPGPTDVRGICPTLNTLANHGYLSRNGITTFAQAANAVQTGYGFTFGLSVFLSALGLIAGGDLVSGIYSIGGADSRVPNTLGPALGLDKHGVFEIDGSITRQDVYFGNNANFLLQRWNEYVKESEAQGGEFNLAANAVDNGFRYDNSLGTNPDFFAGVVWFAVSHAERVFVYEGLANGTSGLANYDNVAPFFLNETFPDNWFRRGVPLTLPVAFQQAGEMFLANPRALGGNQGVGNFVPLDLSTDLSTASPAQIGCFILENLLDVAPGQLAPTIYNNFELYTGFIKGVIAPFFINDGYFNCPAALSFTEPSDSAGSTSGSVSSSGSPVNGAYPGIGVIAPNSEPS</sequence>
<keyword evidence="6" id="KW-0408">Iron</keyword>
<keyword evidence="9" id="KW-0732">Signal</keyword>
<gene>
    <name evidence="11" type="ORF">JMJ35_007723</name>
</gene>
<dbReference type="SUPFAM" id="SSF47571">
    <property type="entry name" value="Cloroperoxidase"/>
    <property type="match status" value="1"/>
</dbReference>
<dbReference type="Gene3D" id="1.10.489.10">
    <property type="entry name" value="Chloroperoxidase-like"/>
    <property type="match status" value="1"/>
</dbReference>
<dbReference type="InterPro" id="IPR000028">
    <property type="entry name" value="Chloroperoxidase"/>
</dbReference>
<evidence type="ECO:0000256" key="3">
    <source>
        <dbReference type="ARBA" id="ARBA00022617"/>
    </source>
</evidence>
<evidence type="ECO:0000256" key="4">
    <source>
        <dbReference type="ARBA" id="ARBA00022723"/>
    </source>
</evidence>
<accession>A0AA39V3T2</accession>
<dbReference type="PROSITE" id="PS51257">
    <property type="entry name" value="PROKAR_LIPOPROTEIN"/>
    <property type="match status" value="1"/>
</dbReference>
<evidence type="ECO:0000313" key="12">
    <source>
        <dbReference type="Proteomes" id="UP001166286"/>
    </source>
</evidence>
<evidence type="ECO:0000256" key="7">
    <source>
        <dbReference type="ARBA" id="ARBA00025795"/>
    </source>
</evidence>
<dbReference type="Proteomes" id="UP001166286">
    <property type="component" value="Unassembled WGS sequence"/>
</dbReference>
<feature type="compositionally biased region" description="Low complexity" evidence="8">
    <location>
        <begin position="436"/>
        <end position="450"/>
    </location>
</feature>
<dbReference type="PANTHER" id="PTHR33577">
    <property type="entry name" value="STERIGMATOCYSTIN BIOSYNTHESIS PEROXIDASE STCC-RELATED"/>
    <property type="match status" value="1"/>
</dbReference>
<evidence type="ECO:0000256" key="2">
    <source>
        <dbReference type="ARBA" id="ARBA00022559"/>
    </source>
</evidence>
<evidence type="ECO:0000256" key="5">
    <source>
        <dbReference type="ARBA" id="ARBA00023002"/>
    </source>
</evidence>
<comment type="similarity">
    <text evidence="7">Belongs to the chloroperoxidase family.</text>
</comment>
<organism evidence="11 12">
    <name type="scientific">Cladonia borealis</name>
    <dbReference type="NCBI Taxonomy" id="184061"/>
    <lineage>
        <taxon>Eukaryota</taxon>
        <taxon>Fungi</taxon>
        <taxon>Dikarya</taxon>
        <taxon>Ascomycota</taxon>
        <taxon>Pezizomycotina</taxon>
        <taxon>Lecanoromycetes</taxon>
        <taxon>OSLEUM clade</taxon>
        <taxon>Lecanoromycetidae</taxon>
        <taxon>Lecanorales</taxon>
        <taxon>Lecanorineae</taxon>
        <taxon>Cladoniaceae</taxon>
        <taxon>Cladonia</taxon>
    </lineage>
</organism>
<keyword evidence="12" id="KW-1185">Reference proteome</keyword>
<feature type="domain" description="Heme haloperoxidase family profile" evidence="10">
    <location>
        <begin position="119"/>
        <end position="340"/>
    </location>
</feature>
<keyword evidence="3" id="KW-0349">Heme</keyword>